<keyword evidence="7" id="KW-0012">Acyltransferase</keyword>
<sequence length="685" mass="75638">MKRNYALDGIKGIAIIAIVLYHYCGQIFPGGFIGVDVFFTLTGFLITLSLIKDFMTAWNKDQGLMKPGQWGKYLGHFYLRRLRRLFPAMIVMIPTVTILAWFINKDALVGLGKRILASVTFSYNYYSIFTGGSYFDQSVPNLLEPLWFLAICAQFYLLAPLYLSLIFAAVLHKKSAKQTARGGKNEFSATIGQYLQTTAVMRSVGLTGALVSTILSFASAAAMGLIFHADPSHPTRVYFDLGTHSFGLLLGAAFAFALVHSQGIKLRGVVEQAFLESTCTPRQKVLADLADRMNPKNVANSRFAQTPLGKSVLPLISFLSLIVFCCLTYGLTSRDAAFQGVLFLTAFLTLGMLWGTMPRKSWMKAIFVWKPLRLAGKYSYGIYLWHWPLYILLRLLFPSLRGRYEWLIALLACLVTLIMTWLSARYVEEPRRLASNLQRVVVMGLVVVLWIGCLAIIGHAPAQTSIQSQLQEQERVLASQTGKEPSSRKPSRQREKSAKTPSKRPSASQSDRSSTASPKSVVMPSGSRITAVGDSVMLGSASALQARFPGIVIDAKVSRFLYEGAGTIANLKARGLLRQYLIISLGTNAAGSPQQWEDIYRTAGPGHIFVVVNAHMDRSWAAASNRNAQDFVNRHPHEALLVNWDAAARSHPQLLSSDGIHPTPAGAPLYAGTIYDALHNWLQSR</sequence>
<dbReference type="Pfam" id="PF01757">
    <property type="entry name" value="Acyl_transf_3"/>
    <property type="match status" value="1"/>
</dbReference>
<feature type="transmembrane region" description="Helical" evidence="9">
    <location>
        <begin position="439"/>
        <end position="460"/>
    </location>
</feature>
<name>W5IGH8_SCAIO</name>
<dbReference type="InterPro" id="IPR050879">
    <property type="entry name" value="Acyltransferase_3"/>
</dbReference>
<comment type="caution">
    <text evidence="11">The sequence shown here is derived from an EMBL/GenBank/DDBJ whole genome shotgun (WGS) entry which is preliminary data.</text>
</comment>
<feature type="transmembrane region" description="Helical" evidence="9">
    <location>
        <begin position="147"/>
        <end position="171"/>
    </location>
</feature>
<feature type="transmembrane region" description="Helical" evidence="9">
    <location>
        <begin position="337"/>
        <end position="357"/>
    </location>
</feature>
<evidence type="ECO:0000256" key="8">
    <source>
        <dbReference type="SAM" id="MobiDB-lite"/>
    </source>
</evidence>
<feature type="transmembrane region" description="Helical" evidence="9">
    <location>
        <begin position="406"/>
        <end position="427"/>
    </location>
</feature>
<evidence type="ECO:0000256" key="5">
    <source>
        <dbReference type="ARBA" id="ARBA00022989"/>
    </source>
</evidence>
<evidence type="ECO:0000256" key="4">
    <source>
        <dbReference type="ARBA" id="ARBA00022692"/>
    </source>
</evidence>
<organism evidence="11 12">
    <name type="scientific">Scardovia inopinata F0304</name>
    <dbReference type="NCBI Taxonomy" id="641146"/>
    <lineage>
        <taxon>Bacteria</taxon>
        <taxon>Bacillati</taxon>
        <taxon>Actinomycetota</taxon>
        <taxon>Actinomycetes</taxon>
        <taxon>Bifidobacteriales</taxon>
        <taxon>Bifidobacteriaceae</taxon>
        <taxon>Scardovia</taxon>
    </lineage>
</organism>
<dbReference type="HOGENOM" id="CLU_005679_11_2_11"/>
<dbReference type="AlphaFoldDB" id="W5IGH8"/>
<feature type="transmembrane region" description="Helical" evidence="9">
    <location>
        <begin position="85"/>
        <end position="103"/>
    </location>
</feature>
<evidence type="ECO:0000313" key="11">
    <source>
        <dbReference type="EMBL" id="EFG25955.1"/>
    </source>
</evidence>
<gene>
    <name evidence="11" type="ORF">HMPREF9020_01022</name>
</gene>
<dbReference type="InterPro" id="IPR036514">
    <property type="entry name" value="SGNH_hydro_sf"/>
</dbReference>
<evidence type="ECO:0000259" key="10">
    <source>
        <dbReference type="Pfam" id="PF01757"/>
    </source>
</evidence>
<keyword evidence="6 9" id="KW-0472">Membrane</keyword>
<dbReference type="PANTHER" id="PTHR23028">
    <property type="entry name" value="ACETYLTRANSFERASE"/>
    <property type="match status" value="1"/>
</dbReference>
<accession>W5IGH8</accession>
<evidence type="ECO:0000313" key="12">
    <source>
        <dbReference type="Proteomes" id="UP000005777"/>
    </source>
</evidence>
<evidence type="ECO:0000256" key="1">
    <source>
        <dbReference type="ARBA" id="ARBA00004651"/>
    </source>
</evidence>
<dbReference type="eggNOG" id="COG1835">
    <property type="taxonomic scope" value="Bacteria"/>
</dbReference>
<evidence type="ECO:0000256" key="3">
    <source>
        <dbReference type="ARBA" id="ARBA00022679"/>
    </source>
</evidence>
<reference evidence="11 12" key="1">
    <citation type="submission" date="2012-01" db="EMBL/GenBank/DDBJ databases">
        <title>The Genome Sequence of Scardovia inopinata F0304.</title>
        <authorList>
            <consortium name="The Broad Institute Genome Sequencing Platform"/>
            <person name="Ward D."/>
            <person name="Earl A."/>
            <person name="Feldgarden M."/>
            <person name="Gevers D."/>
            <person name="Young S."/>
            <person name="Zeng Q."/>
            <person name="Koehrsen M."/>
            <person name="Alvarado L."/>
            <person name="Berlin A.M."/>
            <person name="Borenstein D."/>
            <person name="Chapman S.B."/>
            <person name="Chen Z."/>
            <person name="Engels R."/>
            <person name="Freedman E."/>
            <person name="Gellesch M."/>
            <person name="Goldberg J."/>
            <person name="Griggs A."/>
            <person name="Gujja S."/>
            <person name="Heilman E.R."/>
            <person name="Heiman D.I."/>
            <person name="Hepburn T.A."/>
            <person name="Howarth C."/>
            <person name="Jen D."/>
            <person name="Larson L."/>
            <person name="Mehta T."/>
            <person name="Park D."/>
            <person name="Pearson M."/>
            <person name="Richards J."/>
            <person name="Roberts A."/>
            <person name="Saif S."/>
            <person name="Shea T.D."/>
            <person name="Shenoy N."/>
            <person name="Sisk P."/>
            <person name="Stolte C."/>
            <person name="Sykes S.N."/>
            <person name="Walk T."/>
            <person name="White J."/>
            <person name="Yandava C."/>
            <person name="Izard J."/>
            <person name="Baranova O.V."/>
            <person name="Blanton J.M."/>
            <person name="Tanner A.C."/>
            <person name="Dewhirst F."/>
            <person name="Haas B."/>
            <person name="Nusbaum C."/>
            <person name="Birren B."/>
        </authorList>
    </citation>
    <scope>NUCLEOTIDE SEQUENCE [LARGE SCALE GENOMIC DNA]</scope>
    <source>
        <strain evidence="11 12">F0304</strain>
    </source>
</reference>
<keyword evidence="12" id="KW-1185">Reference proteome</keyword>
<dbReference type="Gene3D" id="3.40.50.1110">
    <property type="entry name" value="SGNH hydrolase"/>
    <property type="match status" value="1"/>
</dbReference>
<dbReference type="CDD" id="cd01840">
    <property type="entry name" value="SGNH_hydrolase_yrhL_like"/>
    <property type="match status" value="1"/>
</dbReference>
<keyword evidence="4 9" id="KW-0812">Transmembrane</keyword>
<protein>
    <recommendedName>
        <fullName evidence="10">Acyltransferase 3 domain-containing protein</fullName>
    </recommendedName>
</protein>
<feature type="transmembrane region" description="Helical" evidence="9">
    <location>
        <begin position="6"/>
        <end position="24"/>
    </location>
</feature>
<keyword evidence="3" id="KW-0808">Transferase</keyword>
<feature type="transmembrane region" description="Helical" evidence="9">
    <location>
        <begin position="378"/>
        <end position="400"/>
    </location>
</feature>
<keyword evidence="5 9" id="KW-1133">Transmembrane helix</keyword>
<feature type="domain" description="Acyltransferase 3" evidence="10">
    <location>
        <begin position="4"/>
        <end position="424"/>
    </location>
</feature>
<dbReference type="InterPro" id="IPR002656">
    <property type="entry name" value="Acyl_transf_3_dom"/>
</dbReference>
<evidence type="ECO:0000256" key="6">
    <source>
        <dbReference type="ARBA" id="ARBA00023136"/>
    </source>
</evidence>
<dbReference type="RefSeq" id="WP_006293403.1">
    <property type="nucleotide sequence ID" value="NZ_GG770226.1"/>
</dbReference>
<dbReference type="Proteomes" id="UP000005777">
    <property type="component" value="Unassembled WGS sequence"/>
</dbReference>
<feature type="transmembrane region" description="Helical" evidence="9">
    <location>
        <begin position="115"/>
        <end position="135"/>
    </location>
</feature>
<keyword evidence="2" id="KW-1003">Cell membrane</keyword>
<dbReference type="GO" id="GO:0009103">
    <property type="term" value="P:lipopolysaccharide biosynthetic process"/>
    <property type="evidence" value="ECO:0007669"/>
    <property type="project" value="TreeGrafter"/>
</dbReference>
<evidence type="ECO:0000256" key="2">
    <source>
        <dbReference type="ARBA" id="ARBA00022475"/>
    </source>
</evidence>
<feature type="transmembrane region" description="Helical" evidence="9">
    <location>
        <begin position="312"/>
        <end position="331"/>
    </location>
</feature>
<feature type="transmembrane region" description="Helical" evidence="9">
    <location>
        <begin position="241"/>
        <end position="259"/>
    </location>
</feature>
<evidence type="ECO:0000256" key="7">
    <source>
        <dbReference type="ARBA" id="ARBA00023315"/>
    </source>
</evidence>
<dbReference type="GO" id="GO:0016747">
    <property type="term" value="F:acyltransferase activity, transferring groups other than amino-acyl groups"/>
    <property type="evidence" value="ECO:0007669"/>
    <property type="project" value="InterPro"/>
</dbReference>
<comment type="subcellular location">
    <subcellularLocation>
        <location evidence="1">Cell membrane</location>
        <topology evidence="1">Multi-pass membrane protein</topology>
    </subcellularLocation>
</comment>
<dbReference type="PANTHER" id="PTHR23028:SF53">
    <property type="entry name" value="ACYL_TRANSF_3 DOMAIN-CONTAINING PROTEIN"/>
    <property type="match status" value="1"/>
</dbReference>
<dbReference type="GO" id="GO:0005886">
    <property type="term" value="C:plasma membrane"/>
    <property type="evidence" value="ECO:0007669"/>
    <property type="project" value="UniProtKB-SubCell"/>
</dbReference>
<dbReference type="SUPFAM" id="SSF52266">
    <property type="entry name" value="SGNH hydrolase"/>
    <property type="match status" value="1"/>
</dbReference>
<feature type="compositionally biased region" description="Low complexity" evidence="8">
    <location>
        <begin position="503"/>
        <end position="518"/>
    </location>
</feature>
<dbReference type="EMBL" id="ADCX01000005">
    <property type="protein sequence ID" value="EFG25955.1"/>
    <property type="molecule type" value="Genomic_DNA"/>
</dbReference>
<feature type="region of interest" description="Disordered" evidence="8">
    <location>
        <begin position="477"/>
        <end position="525"/>
    </location>
</feature>
<evidence type="ECO:0000256" key="9">
    <source>
        <dbReference type="SAM" id="Phobius"/>
    </source>
</evidence>
<proteinExistence type="predicted"/>
<feature type="transmembrane region" description="Helical" evidence="9">
    <location>
        <begin position="204"/>
        <end position="229"/>
    </location>
</feature>